<dbReference type="STRING" id="1076935.U4LLE5"/>
<dbReference type="Proteomes" id="UP000018144">
    <property type="component" value="Unassembled WGS sequence"/>
</dbReference>
<evidence type="ECO:0000313" key="2">
    <source>
        <dbReference type="EMBL" id="CCX32939.1"/>
    </source>
</evidence>
<dbReference type="AlphaFoldDB" id="U4LLE5"/>
<dbReference type="eggNOG" id="KOG2406">
    <property type="taxonomic scope" value="Eukaryota"/>
</dbReference>
<dbReference type="Pfam" id="PF07093">
    <property type="entry name" value="SGT1"/>
    <property type="match status" value="1"/>
</dbReference>
<name>U4LLE5_PYROM</name>
<protein>
    <submittedName>
        <fullName evidence="2">Similar to Protein SGT1 homolog acc. no. Q9CS74</fullName>
    </submittedName>
</protein>
<gene>
    <name evidence="2" type="ORF">PCON_13794</name>
</gene>
<feature type="compositionally biased region" description="Acidic residues" evidence="1">
    <location>
        <begin position="534"/>
        <end position="543"/>
    </location>
</feature>
<dbReference type="PANTHER" id="PTHR13060">
    <property type="entry name" value="SGT1 PROTEIN HSGT1 SUPPRESSOR OF GCR2"/>
    <property type="match status" value="1"/>
</dbReference>
<sequence length="602" mass="66385">MAASSFNPFTLDPPSDPTQDPFSPLFSGPFQGIPTRNLSTDTLTYQLFLLPSASEASALESSLTTLKTSIESLVQEWVSSTNYVFQRSPFSISLISSTPGLPAHLSGSLPYGDSIDDLWFISSLLVSITKTHPSIYLRLTDTDGEFLLIEAAHALPRWLTPEVSENRVWINDGKLYIIPLVKGGKRELSLSEAVEFLSQCTPESLLRDKNIEKEAMERMKGYPAKAATQRHRARVIVPRAVAGLLRERPDAVAAAVESFYIRDPISLQAVKKKEKMVPWVDPVEVTVGFTKVLWAQMKGQIWEAPRGSGYPVASPENGKLDVGVKLTAGFEMLLARENDVLLESGREELVEELRGLVEKGIKGPTDEECKQGEVDSEDWLHIDFTEFEKDLKGEGGAEGAYGDPEQEEKLKRMVERFEKFLNDDTAGHEGAKFGFNGEGGEDDEDDEELNSDDDVDSEDLEEGEDKDISFDEKEFERMMREMMGLPGDAAEDGDDDGKEEEKEIHRIQDQIEAELRAAGVMETQDVPKIREIGPDEDSDEADDPNAPISIDYALAKNLLESFKGQAGLSGPGGNLLASLGIQLPRDEPGAEEPKGKGKAVEQ</sequence>
<dbReference type="PANTHER" id="PTHR13060:SF0">
    <property type="entry name" value="PROTEIN ECDYSONELESS HOMOLOG"/>
    <property type="match status" value="1"/>
</dbReference>
<feature type="compositionally biased region" description="Basic and acidic residues" evidence="1">
    <location>
        <begin position="584"/>
        <end position="602"/>
    </location>
</feature>
<proteinExistence type="predicted"/>
<reference evidence="2 3" key="1">
    <citation type="journal article" date="2013" name="PLoS Genet.">
        <title>The genome and development-dependent transcriptomes of Pyronema confluens: a window into fungal evolution.</title>
        <authorList>
            <person name="Traeger S."/>
            <person name="Altegoer F."/>
            <person name="Freitag M."/>
            <person name="Gabaldon T."/>
            <person name="Kempken F."/>
            <person name="Kumar A."/>
            <person name="Marcet-Houben M."/>
            <person name="Poggeler S."/>
            <person name="Stajich J.E."/>
            <person name="Nowrousian M."/>
        </authorList>
    </citation>
    <scope>NUCLEOTIDE SEQUENCE [LARGE SCALE GENOMIC DNA]</scope>
    <source>
        <strain evidence="3">CBS 100304</strain>
        <tissue evidence="2">Vegetative mycelium</tissue>
    </source>
</reference>
<feature type="region of interest" description="Disordered" evidence="1">
    <location>
        <begin position="421"/>
        <end position="547"/>
    </location>
</feature>
<feature type="region of interest" description="Disordered" evidence="1">
    <location>
        <begin position="563"/>
        <end position="602"/>
    </location>
</feature>
<keyword evidence="3" id="KW-1185">Reference proteome</keyword>
<accession>U4LLE5</accession>
<feature type="compositionally biased region" description="Acidic residues" evidence="1">
    <location>
        <begin position="489"/>
        <end position="498"/>
    </location>
</feature>
<dbReference type="InterPro" id="IPR010770">
    <property type="entry name" value="Ecd"/>
</dbReference>
<feature type="region of interest" description="Disordered" evidence="1">
    <location>
        <begin position="1"/>
        <end position="26"/>
    </location>
</feature>
<feature type="compositionally biased region" description="Acidic residues" evidence="1">
    <location>
        <begin position="439"/>
        <end position="465"/>
    </location>
</feature>
<feature type="compositionally biased region" description="Basic and acidic residues" evidence="1">
    <location>
        <begin position="499"/>
        <end position="515"/>
    </location>
</feature>
<evidence type="ECO:0000313" key="3">
    <source>
        <dbReference type="Proteomes" id="UP000018144"/>
    </source>
</evidence>
<organism evidence="2 3">
    <name type="scientific">Pyronema omphalodes (strain CBS 100304)</name>
    <name type="common">Pyronema confluens</name>
    <dbReference type="NCBI Taxonomy" id="1076935"/>
    <lineage>
        <taxon>Eukaryota</taxon>
        <taxon>Fungi</taxon>
        <taxon>Dikarya</taxon>
        <taxon>Ascomycota</taxon>
        <taxon>Pezizomycotina</taxon>
        <taxon>Pezizomycetes</taxon>
        <taxon>Pezizales</taxon>
        <taxon>Pyronemataceae</taxon>
        <taxon>Pyronema</taxon>
    </lineage>
</organism>
<dbReference type="OMA" id="TKDYIWQ"/>
<feature type="compositionally biased region" description="Basic and acidic residues" evidence="1">
    <location>
        <begin position="466"/>
        <end position="480"/>
    </location>
</feature>
<dbReference type="EMBL" id="HF935934">
    <property type="protein sequence ID" value="CCX32939.1"/>
    <property type="molecule type" value="Genomic_DNA"/>
</dbReference>
<dbReference type="OrthoDB" id="27237at2759"/>
<dbReference type="GO" id="GO:0005634">
    <property type="term" value="C:nucleus"/>
    <property type="evidence" value="ECO:0007669"/>
    <property type="project" value="TreeGrafter"/>
</dbReference>
<feature type="compositionally biased region" description="Basic and acidic residues" evidence="1">
    <location>
        <begin position="421"/>
        <end position="431"/>
    </location>
</feature>
<evidence type="ECO:0000256" key="1">
    <source>
        <dbReference type="SAM" id="MobiDB-lite"/>
    </source>
</evidence>